<evidence type="ECO:0000256" key="2">
    <source>
        <dbReference type="RuleBase" id="RU004475"/>
    </source>
</evidence>
<organism evidence="5 6">
    <name type="scientific">Thalictrum thalictroides</name>
    <name type="common">Rue-anemone</name>
    <name type="synonym">Anemone thalictroides</name>
    <dbReference type="NCBI Taxonomy" id="46969"/>
    <lineage>
        <taxon>Eukaryota</taxon>
        <taxon>Viridiplantae</taxon>
        <taxon>Streptophyta</taxon>
        <taxon>Embryophyta</taxon>
        <taxon>Tracheophyta</taxon>
        <taxon>Spermatophyta</taxon>
        <taxon>Magnoliopsida</taxon>
        <taxon>Ranunculales</taxon>
        <taxon>Ranunculaceae</taxon>
        <taxon>Thalictroideae</taxon>
        <taxon>Thalictrum</taxon>
    </lineage>
</organism>
<dbReference type="AlphaFoldDB" id="A0A7J6W1H0"/>
<dbReference type="InterPro" id="IPR002225">
    <property type="entry name" value="3Beta_OHSteriod_DH/Estase"/>
</dbReference>
<dbReference type="OrthoDB" id="2735536at2759"/>
<sequence length="366" mass="41118">MGIVKTIESKKAEIEELRLLLLKSANIGEYKRSERQQHEDEDEDQPRSKQVIKEDDEEEDKLVCVTSGLSYLGLAIVNHLLNLGYSVRIAVDNEEDMDKLREMQILEQTRGHRDGVSAVIVEITDIESLCKAFHGCCGIFHTSAFIDPSGVSGYTKYMAELEVKASVNVIEACARTESVRKCVFTSSLLACVWHDIAVHDLPPVVDHNCWSEESVCRDKKLWFALGKTMAERAAWRMAEDRELKLATICAGFLTGPDFFRRNSTSSIAYLKGAQEMYAEGLLATTDVSKVAEAHVCVYEALRSTACGRYICFDSVIQTEEEAFELAGQMEMPQQRISGNLPNDSHAQSKLCNRKLLRLMSRQSRCT</sequence>
<dbReference type="Pfam" id="PF01073">
    <property type="entry name" value="3Beta_HSD"/>
    <property type="match status" value="1"/>
</dbReference>
<dbReference type="FunFam" id="3.40.50.720:FF:000388">
    <property type="entry name" value="Cinnamoyl-CoA reductase-like SNL6"/>
    <property type="match status" value="1"/>
</dbReference>
<dbReference type="PANTHER" id="PTHR10366">
    <property type="entry name" value="NAD DEPENDENT EPIMERASE/DEHYDRATASE"/>
    <property type="match status" value="1"/>
</dbReference>
<dbReference type="PANTHER" id="PTHR10366:SF483">
    <property type="entry name" value="CINNAMOYL COA REDUCTASE-LIKE PROTEIN"/>
    <property type="match status" value="1"/>
</dbReference>
<keyword evidence="6" id="KW-1185">Reference proteome</keyword>
<gene>
    <name evidence="5" type="ORF">FRX31_019198</name>
</gene>
<dbReference type="GO" id="GO:0006694">
    <property type="term" value="P:steroid biosynthetic process"/>
    <property type="evidence" value="ECO:0007669"/>
    <property type="project" value="InterPro"/>
</dbReference>
<protein>
    <submittedName>
        <fullName evidence="5">Cinnamoyl-coa reductase</fullName>
    </submittedName>
</protein>
<accession>A0A7J6W1H0</accession>
<reference evidence="5 6" key="1">
    <citation type="submission" date="2020-06" db="EMBL/GenBank/DDBJ databases">
        <title>Transcriptomic and genomic resources for Thalictrum thalictroides and T. hernandezii: Facilitating candidate gene discovery in an emerging model plant lineage.</title>
        <authorList>
            <person name="Arias T."/>
            <person name="Riano-Pachon D.M."/>
            <person name="Di Stilio V.S."/>
        </authorList>
    </citation>
    <scope>NUCLEOTIDE SEQUENCE [LARGE SCALE GENOMIC DNA]</scope>
    <source>
        <strain evidence="6">cv. WT478/WT964</strain>
        <tissue evidence="5">Leaves</tissue>
    </source>
</reference>
<dbReference type="InterPro" id="IPR050425">
    <property type="entry name" value="NAD(P)_dehydrat-like"/>
</dbReference>
<dbReference type="GO" id="GO:0016616">
    <property type="term" value="F:oxidoreductase activity, acting on the CH-OH group of donors, NAD or NADP as acceptor"/>
    <property type="evidence" value="ECO:0007669"/>
    <property type="project" value="InterPro"/>
</dbReference>
<evidence type="ECO:0000259" key="4">
    <source>
        <dbReference type="Pfam" id="PF01073"/>
    </source>
</evidence>
<dbReference type="SUPFAM" id="SSF51735">
    <property type="entry name" value="NAD(P)-binding Rossmann-fold domains"/>
    <property type="match status" value="1"/>
</dbReference>
<dbReference type="Gene3D" id="3.40.50.720">
    <property type="entry name" value="NAD(P)-binding Rossmann-like Domain"/>
    <property type="match status" value="1"/>
</dbReference>
<proteinExistence type="inferred from homology"/>
<evidence type="ECO:0000313" key="6">
    <source>
        <dbReference type="Proteomes" id="UP000554482"/>
    </source>
</evidence>
<evidence type="ECO:0000313" key="5">
    <source>
        <dbReference type="EMBL" id="KAF5191214.1"/>
    </source>
</evidence>
<feature type="region of interest" description="Disordered" evidence="3">
    <location>
        <begin position="31"/>
        <end position="55"/>
    </location>
</feature>
<dbReference type="EMBL" id="JABWDY010023059">
    <property type="protein sequence ID" value="KAF5191214.1"/>
    <property type="molecule type" value="Genomic_DNA"/>
</dbReference>
<comment type="similarity">
    <text evidence="2">Belongs to the 3-beta-HSD family.</text>
</comment>
<evidence type="ECO:0000256" key="1">
    <source>
        <dbReference type="ARBA" id="ARBA00023002"/>
    </source>
</evidence>
<evidence type="ECO:0000256" key="3">
    <source>
        <dbReference type="SAM" id="MobiDB-lite"/>
    </source>
</evidence>
<keyword evidence="1 2" id="KW-0560">Oxidoreductase</keyword>
<dbReference type="InterPro" id="IPR036291">
    <property type="entry name" value="NAD(P)-bd_dom_sf"/>
</dbReference>
<dbReference type="Proteomes" id="UP000554482">
    <property type="component" value="Unassembled WGS sequence"/>
</dbReference>
<feature type="domain" description="3-beta hydroxysteroid dehydrogenase/isomerase" evidence="4">
    <location>
        <begin position="65"/>
        <end position="189"/>
    </location>
</feature>
<name>A0A7J6W1H0_THATH</name>
<comment type="caution">
    <text evidence="5">The sequence shown here is derived from an EMBL/GenBank/DDBJ whole genome shotgun (WGS) entry which is preliminary data.</text>
</comment>